<evidence type="ECO:0000256" key="1">
    <source>
        <dbReference type="ARBA" id="ARBA00023012"/>
    </source>
</evidence>
<gene>
    <name evidence="3" type="ORF">DI533_11150</name>
</gene>
<organism evidence="3 4">
    <name type="scientific">Cereibacter sphaeroides</name>
    <name type="common">Rhodobacter sphaeroides</name>
    <dbReference type="NCBI Taxonomy" id="1063"/>
    <lineage>
        <taxon>Bacteria</taxon>
        <taxon>Pseudomonadati</taxon>
        <taxon>Pseudomonadota</taxon>
        <taxon>Alphaproteobacteria</taxon>
        <taxon>Rhodobacterales</taxon>
        <taxon>Paracoccaceae</taxon>
        <taxon>Cereibacter</taxon>
    </lineage>
</organism>
<keyword evidence="1" id="KW-0902">Two-component regulatory system</keyword>
<evidence type="ECO:0000313" key="3">
    <source>
        <dbReference type="EMBL" id="PZQ98059.1"/>
    </source>
</evidence>
<dbReference type="InterPro" id="IPR008207">
    <property type="entry name" value="Sig_transdc_His_kin_Hpt_dom"/>
</dbReference>
<evidence type="ECO:0000259" key="2">
    <source>
        <dbReference type="Pfam" id="PF01627"/>
    </source>
</evidence>
<comment type="caution">
    <text evidence="3">The sequence shown here is derived from an EMBL/GenBank/DDBJ whole genome shotgun (WGS) entry which is preliminary data.</text>
</comment>
<dbReference type="AlphaFoldDB" id="A0A2W5S875"/>
<dbReference type="Gene3D" id="1.20.120.160">
    <property type="entry name" value="HPT domain"/>
    <property type="match status" value="1"/>
</dbReference>
<evidence type="ECO:0000313" key="4">
    <source>
        <dbReference type="Proteomes" id="UP000248975"/>
    </source>
</evidence>
<protein>
    <recommendedName>
        <fullName evidence="2">HPt domain-containing protein</fullName>
    </recommendedName>
</protein>
<reference evidence="3 4" key="1">
    <citation type="submission" date="2017-08" db="EMBL/GenBank/DDBJ databases">
        <title>Infants hospitalized years apart are colonized by the same room-sourced microbial strains.</title>
        <authorList>
            <person name="Brooks B."/>
            <person name="Olm M.R."/>
            <person name="Firek B.A."/>
            <person name="Baker R."/>
            <person name="Thomas B.C."/>
            <person name="Morowitz M.J."/>
            <person name="Banfield J.F."/>
        </authorList>
    </citation>
    <scope>NUCLEOTIDE SEQUENCE [LARGE SCALE GENOMIC DNA]</scope>
    <source>
        <strain evidence="3">S2_003_000_R2_11</strain>
    </source>
</reference>
<dbReference type="GO" id="GO:0000160">
    <property type="term" value="P:phosphorelay signal transduction system"/>
    <property type="evidence" value="ECO:0007669"/>
    <property type="project" value="UniProtKB-KW"/>
</dbReference>
<feature type="domain" description="HPt" evidence="2">
    <location>
        <begin position="21"/>
        <end position="83"/>
    </location>
</feature>
<proteinExistence type="predicted"/>
<dbReference type="EMBL" id="QFQS01000002">
    <property type="protein sequence ID" value="PZQ98059.1"/>
    <property type="molecule type" value="Genomic_DNA"/>
</dbReference>
<sequence>MIDWQRVATLRAEIGSVDFDEVVAMFLSESDEAVVRLRAGRPDPTLEAELHFLKGSALNLGFTRLAELCSQGEKLAAAGKPVSLAMVTKSYDETLRAFKAGSGRDRAA</sequence>
<dbReference type="InterPro" id="IPR036641">
    <property type="entry name" value="HPT_dom_sf"/>
</dbReference>
<name>A0A2W5S875_CERSP</name>
<accession>A0A2W5S875</accession>
<dbReference type="Proteomes" id="UP000248975">
    <property type="component" value="Unassembled WGS sequence"/>
</dbReference>
<dbReference type="SUPFAM" id="SSF47226">
    <property type="entry name" value="Histidine-containing phosphotransfer domain, HPT domain"/>
    <property type="match status" value="1"/>
</dbReference>
<dbReference type="Pfam" id="PF01627">
    <property type="entry name" value="Hpt"/>
    <property type="match status" value="1"/>
</dbReference>
<dbReference type="GO" id="GO:0004672">
    <property type="term" value="F:protein kinase activity"/>
    <property type="evidence" value="ECO:0007669"/>
    <property type="project" value="UniProtKB-ARBA"/>
</dbReference>